<dbReference type="RefSeq" id="WP_346188090.1">
    <property type="nucleotide sequence ID" value="NZ_BAABRL010000003.1"/>
</dbReference>
<gene>
    <name evidence="1" type="ORF">Rhal01_01433</name>
</gene>
<protein>
    <submittedName>
        <fullName evidence="1">Uncharacterized protein</fullName>
    </submittedName>
</protein>
<proteinExistence type="predicted"/>
<keyword evidence="2" id="KW-1185">Reference proteome</keyword>
<organism evidence="1 2">
    <name type="scientific">Rubritalea halochordaticola</name>
    <dbReference type="NCBI Taxonomy" id="714537"/>
    <lineage>
        <taxon>Bacteria</taxon>
        <taxon>Pseudomonadati</taxon>
        <taxon>Verrucomicrobiota</taxon>
        <taxon>Verrucomicrobiia</taxon>
        <taxon>Verrucomicrobiales</taxon>
        <taxon>Rubritaleaceae</taxon>
        <taxon>Rubritalea</taxon>
    </lineage>
</organism>
<evidence type="ECO:0000313" key="1">
    <source>
        <dbReference type="EMBL" id="GAA5495258.1"/>
    </source>
</evidence>
<dbReference type="EMBL" id="BAABRL010000003">
    <property type="protein sequence ID" value="GAA5495258.1"/>
    <property type="molecule type" value="Genomic_DNA"/>
</dbReference>
<comment type="caution">
    <text evidence="1">The sequence shown here is derived from an EMBL/GenBank/DDBJ whole genome shotgun (WGS) entry which is preliminary data.</text>
</comment>
<reference evidence="1 2" key="1">
    <citation type="submission" date="2024-02" db="EMBL/GenBank/DDBJ databases">
        <title>Rubritalea halochordaticola NBRC 107102.</title>
        <authorList>
            <person name="Ichikawa N."/>
            <person name="Katano-Makiyama Y."/>
            <person name="Hidaka K."/>
        </authorList>
    </citation>
    <scope>NUCLEOTIDE SEQUENCE [LARGE SCALE GENOMIC DNA]</scope>
    <source>
        <strain evidence="1 2">NBRC 107102</strain>
    </source>
</reference>
<name>A0ABP9UXS3_9BACT</name>
<sequence>MNTLYEDDYEEMAAAFQCFQIQTLYQTLKDNEIDETLIRKICEQFILSQGVALDQNWIESKCGKVFPAVAFTKTHPDYEPEELYLNNGMFSFSEYAMGNISWFFEDHQPSESPQKFGCVGADGKPA</sequence>
<evidence type="ECO:0000313" key="2">
    <source>
        <dbReference type="Proteomes" id="UP001424741"/>
    </source>
</evidence>
<dbReference type="Proteomes" id="UP001424741">
    <property type="component" value="Unassembled WGS sequence"/>
</dbReference>
<accession>A0ABP9UXS3</accession>